<comment type="caution">
    <text evidence="1">The sequence shown here is derived from an EMBL/GenBank/DDBJ whole genome shotgun (WGS) entry which is preliminary data.</text>
</comment>
<dbReference type="Proteomes" id="UP000886501">
    <property type="component" value="Unassembled WGS sequence"/>
</dbReference>
<name>A0ACB6YXZ8_THEGA</name>
<accession>A0ACB6YXZ8</accession>
<organism evidence="1 2">
    <name type="scientific">Thelephora ganbajun</name>
    <name type="common">Ganba fungus</name>
    <dbReference type="NCBI Taxonomy" id="370292"/>
    <lineage>
        <taxon>Eukaryota</taxon>
        <taxon>Fungi</taxon>
        <taxon>Dikarya</taxon>
        <taxon>Basidiomycota</taxon>
        <taxon>Agaricomycotina</taxon>
        <taxon>Agaricomycetes</taxon>
        <taxon>Thelephorales</taxon>
        <taxon>Thelephoraceae</taxon>
        <taxon>Thelephora</taxon>
    </lineage>
</organism>
<keyword evidence="2" id="KW-1185">Reference proteome</keyword>
<proteinExistence type="predicted"/>
<protein>
    <submittedName>
        <fullName evidence="1">Uncharacterized protein</fullName>
    </submittedName>
</protein>
<dbReference type="EMBL" id="MU118555">
    <property type="protein sequence ID" value="KAF9642291.1"/>
    <property type="molecule type" value="Genomic_DNA"/>
</dbReference>
<reference evidence="1" key="1">
    <citation type="submission" date="2019-10" db="EMBL/GenBank/DDBJ databases">
        <authorList>
            <consortium name="DOE Joint Genome Institute"/>
            <person name="Kuo A."/>
            <person name="Miyauchi S."/>
            <person name="Kiss E."/>
            <person name="Drula E."/>
            <person name="Kohler A."/>
            <person name="Sanchez-Garcia M."/>
            <person name="Andreopoulos B."/>
            <person name="Barry K.W."/>
            <person name="Bonito G."/>
            <person name="Buee M."/>
            <person name="Carver A."/>
            <person name="Chen C."/>
            <person name="Cichocki N."/>
            <person name="Clum A."/>
            <person name="Culley D."/>
            <person name="Crous P.W."/>
            <person name="Fauchery L."/>
            <person name="Girlanda M."/>
            <person name="Hayes R."/>
            <person name="Keri Z."/>
            <person name="Labutti K."/>
            <person name="Lipzen A."/>
            <person name="Lombard V."/>
            <person name="Magnuson J."/>
            <person name="Maillard F."/>
            <person name="Morin E."/>
            <person name="Murat C."/>
            <person name="Nolan M."/>
            <person name="Ohm R."/>
            <person name="Pangilinan J."/>
            <person name="Pereira M."/>
            <person name="Perotto S."/>
            <person name="Peter M."/>
            <person name="Riley R."/>
            <person name="Sitrit Y."/>
            <person name="Stielow B."/>
            <person name="Szollosi G."/>
            <person name="Zifcakova L."/>
            <person name="Stursova M."/>
            <person name="Spatafora J.W."/>
            <person name="Tedersoo L."/>
            <person name="Vaario L.-M."/>
            <person name="Yamada A."/>
            <person name="Yan M."/>
            <person name="Wang P."/>
            <person name="Xu J."/>
            <person name="Bruns T."/>
            <person name="Baldrian P."/>
            <person name="Vilgalys R."/>
            <person name="Henrissat B."/>
            <person name="Grigoriev I.V."/>
            <person name="Hibbett D."/>
            <person name="Nagy L.G."/>
            <person name="Martin F.M."/>
        </authorList>
    </citation>
    <scope>NUCLEOTIDE SEQUENCE</scope>
    <source>
        <strain evidence="1">P2</strain>
    </source>
</reference>
<reference evidence="1" key="2">
    <citation type="journal article" date="2020" name="Nat. Commun.">
        <title>Large-scale genome sequencing of mycorrhizal fungi provides insights into the early evolution of symbiotic traits.</title>
        <authorList>
            <person name="Miyauchi S."/>
            <person name="Kiss E."/>
            <person name="Kuo A."/>
            <person name="Drula E."/>
            <person name="Kohler A."/>
            <person name="Sanchez-Garcia M."/>
            <person name="Morin E."/>
            <person name="Andreopoulos B."/>
            <person name="Barry K.W."/>
            <person name="Bonito G."/>
            <person name="Buee M."/>
            <person name="Carver A."/>
            <person name="Chen C."/>
            <person name="Cichocki N."/>
            <person name="Clum A."/>
            <person name="Culley D."/>
            <person name="Crous P.W."/>
            <person name="Fauchery L."/>
            <person name="Girlanda M."/>
            <person name="Hayes R.D."/>
            <person name="Keri Z."/>
            <person name="LaButti K."/>
            <person name="Lipzen A."/>
            <person name="Lombard V."/>
            <person name="Magnuson J."/>
            <person name="Maillard F."/>
            <person name="Murat C."/>
            <person name="Nolan M."/>
            <person name="Ohm R.A."/>
            <person name="Pangilinan J."/>
            <person name="Pereira M.F."/>
            <person name="Perotto S."/>
            <person name="Peter M."/>
            <person name="Pfister S."/>
            <person name="Riley R."/>
            <person name="Sitrit Y."/>
            <person name="Stielow J.B."/>
            <person name="Szollosi G."/>
            <person name="Zifcakova L."/>
            <person name="Stursova M."/>
            <person name="Spatafora J.W."/>
            <person name="Tedersoo L."/>
            <person name="Vaario L.M."/>
            <person name="Yamada A."/>
            <person name="Yan M."/>
            <person name="Wang P."/>
            <person name="Xu J."/>
            <person name="Bruns T."/>
            <person name="Baldrian P."/>
            <person name="Vilgalys R."/>
            <person name="Dunand C."/>
            <person name="Henrissat B."/>
            <person name="Grigoriev I.V."/>
            <person name="Hibbett D."/>
            <person name="Nagy L.G."/>
            <person name="Martin F.M."/>
        </authorList>
    </citation>
    <scope>NUCLEOTIDE SEQUENCE</scope>
    <source>
        <strain evidence="1">P2</strain>
    </source>
</reference>
<sequence length="395" mass="43781">MPFDISLFSSLFPLLWLYKVLIQGVLMLGVVSAGGGGSDDGMDLDEDVAFYATSIVKGYIGKEFLHAGLELLEAKMPQNAVFYIPLGGNSAETEAELDVQVRKAFKKSPRVHFSKMWYSTETSNALLDPKAGIVMRNVGLDFVFFGNVWDIIAHMVPNADACALGYSSELALSSKDLKTIAQSIRKKTGAKAVVGLRLFKEGVPSTDYLFRIINSEVQFDEKVTVTIKPAEEQHFDAVFHRIYCCGLCLAFGPNCHAQAICPKMTSINKIRDRMEYGPITWDASNNGWVRRDIKMVKSVEVRVEALEKEMSLLKTKVGTLEAASKPNPKKRKAEEQPKEEKEGKKQKGKAQEEKKEEAKAQAKPPAQAEGEKPKKKRKRGGKKKKEGEEKGKAAS</sequence>
<gene>
    <name evidence="1" type="ORF">BDM02DRAFT_3133183</name>
</gene>
<evidence type="ECO:0000313" key="1">
    <source>
        <dbReference type="EMBL" id="KAF9642291.1"/>
    </source>
</evidence>
<evidence type="ECO:0000313" key="2">
    <source>
        <dbReference type="Proteomes" id="UP000886501"/>
    </source>
</evidence>